<gene>
    <name evidence="1" type="ORF">EKO04_009022</name>
</gene>
<reference evidence="1" key="2">
    <citation type="submission" date="2020-09" db="EMBL/GenBank/DDBJ databases">
        <title>Reference genome assembly for Australian Ascochyta lentis isolate Al4.</title>
        <authorList>
            <person name="Lee R.C."/>
            <person name="Farfan-Caceres L.M."/>
            <person name="Debler J.W."/>
            <person name="Williams A.H."/>
            <person name="Henares B.M."/>
        </authorList>
    </citation>
    <scope>NUCLEOTIDE SEQUENCE</scope>
    <source>
        <strain evidence="1">Al4</strain>
    </source>
</reference>
<evidence type="ECO:0000313" key="1">
    <source>
        <dbReference type="EMBL" id="KAF9692914.1"/>
    </source>
</evidence>
<keyword evidence="2" id="KW-1185">Reference proteome</keyword>
<name>A0A8H7IVC3_9PLEO</name>
<reference evidence="1" key="1">
    <citation type="submission" date="2018-12" db="EMBL/GenBank/DDBJ databases">
        <authorList>
            <person name="Syme R.A."/>
            <person name="Farfan-Caceres L."/>
            <person name="Lichtenzveig J."/>
        </authorList>
    </citation>
    <scope>NUCLEOTIDE SEQUENCE</scope>
    <source>
        <strain evidence="1">Al4</strain>
    </source>
</reference>
<dbReference type="Proteomes" id="UP000651452">
    <property type="component" value="Unassembled WGS sequence"/>
</dbReference>
<sequence>MAQLSFDQTDLNHIFLCAFKDCATSIIDGLSTDANDPATTIAIQTIVEQINYDHNRFAYVLDIIQARIYRDSLWAGAAVAVLDLIATFIDPAFVHPVLQIRGPSLVQYQLMRVLQARFTEMMMADVWSHGFILFIGQLGAARDSIGSLTPGIALHILTSMIDSRHLFSGQNLDMLFDFVIAVGPFLDNQTWDIVDGFGGKLQVLQERVKCEGTTTEKVMPLPYCLGVHTPIIEDTCTNCSPLCSCSLTNLPHFRLIDINGMTSTETKLDVFKLGTAQLFASLPDAIDDQNAYHKIQYALIGIG</sequence>
<proteinExistence type="predicted"/>
<accession>A0A8H7IVC3</accession>
<dbReference type="OrthoDB" id="3688717at2759"/>
<comment type="caution">
    <text evidence="1">The sequence shown here is derived from an EMBL/GenBank/DDBJ whole genome shotgun (WGS) entry which is preliminary data.</text>
</comment>
<organism evidence="1 2">
    <name type="scientific">Ascochyta lentis</name>
    <dbReference type="NCBI Taxonomy" id="205686"/>
    <lineage>
        <taxon>Eukaryota</taxon>
        <taxon>Fungi</taxon>
        <taxon>Dikarya</taxon>
        <taxon>Ascomycota</taxon>
        <taxon>Pezizomycotina</taxon>
        <taxon>Dothideomycetes</taxon>
        <taxon>Pleosporomycetidae</taxon>
        <taxon>Pleosporales</taxon>
        <taxon>Pleosporineae</taxon>
        <taxon>Didymellaceae</taxon>
        <taxon>Ascochyta</taxon>
    </lineage>
</organism>
<protein>
    <submittedName>
        <fullName evidence="1">Uncharacterized protein</fullName>
    </submittedName>
</protein>
<dbReference type="EMBL" id="RZGK01000017">
    <property type="protein sequence ID" value="KAF9692914.1"/>
    <property type="molecule type" value="Genomic_DNA"/>
</dbReference>
<dbReference type="AlphaFoldDB" id="A0A8H7IVC3"/>
<evidence type="ECO:0000313" key="2">
    <source>
        <dbReference type="Proteomes" id="UP000651452"/>
    </source>
</evidence>